<name>A0ABN9SX95_9DINO</name>
<keyword evidence="3" id="KW-0862">Zinc</keyword>
<comment type="caution">
    <text evidence="7">The sequence shown here is derived from an EMBL/GenBank/DDBJ whole genome shotgun (WGS) entry which is preliminary data.</text>
</comment>
<sequence length="178" mass="19456">MAAGSLGGLGGGPGGPGAEGAREETWEMWRRVANFPPTPEKPNQRDRLEGPAAQALPPWPCPRPRTRGSRRRAAPWLAAGRAAPVAEMVKGTAKIPSMRSGDWICPRCRSMQFAQNMHCHKCHHHKPTIATMGQAALQYYPLADQRSRGKNERHCPECHGIILGRTKGGSKIGERELI</sequence>
<dbReference type="Proteomes" id="UP001189429">
    <property type="component" value="Unassembled WGS sequence"/>
</dbReference>
<evidence type="ECO:0000256" key="5">
    <source>
        <dbReference type="SAM" id="MobiDB-lite"/>
    </source>
</evidence>
<evidence type="ECO:0000256" key="3">
    <source>
        <dbReference type="ARBA" id="ARBA00022833"/>
    </source>
</evidence>
<protein>
    <recommendedName>
        <fullName evidence="6">RanBP2-type domain-containing protein</fullName>
    </recommendedName>
</protein>
<evidence type="ECO:0000259" key="6">
    <source>
        <dbReference type="PROSITE" id="PS50199"/>
    </source>
</evidence>
<dbReference type="SUPFAM" id="SSF90209">
    <property type="entry name" value="Ran binding protein zinc finger-like"/>
    <property type="match status" value="1"/>
</dbReference>
<dbReference type="InterPro" id="IPR036443">
    <property type="entry name" value="Znf_RanBP2_sf"/>
</dbReference>
<evidence type="ECO:0000313" key="8">
    <source>
        <dbReference type="Proteomes" id="UP001189429"/>
    </source>
</evidence>
<evidence type="ECO:0000256" key="4">
    <source>
        <dbReference type="PROSITE-ProRule" id="PRU00322"/>
    </source>
</evidence>
<keyword evidence="8" id="KW-1185">Reference proteome</keyword>
<feature type="region of interest" description="Disordered" evidence="5">
    <location>
        <begin position="1"/>
        <end position="71"/>
    </location>
</feature>
<evidence type="ECO:0000256" key="1">
    <source>
        <dbReference type="ARBA" id="ARBA00022723"/>
    </source>
</evidence>
<dbReference type="PROSITE" id="PS50199">
    <property type="entry name" value="ZF_RANBP2_2"/>
    <property type="match status" value="1"/>
</dbReference>
<evidence type="ECO:0000313" key="7">
    <source>
        <dbReference type="EMBL" id="CAK0836906.1"/>
    </source>
</evidence>
<proteinExistence type="predicted"/>
<keyword evidence="2 4" id="KW-0863">Zinc-finger</keyword>
<organism evidence="7 8">
    <name type="scientific">Prorocentrum cordatum</name>
    <dbReference type="NCBI Taxonomy" id="2364126"/>
    <lineage>
        <taxon>Eukaryota</taxon>
        <taxon>Sar</taxon>
        <taxon>Alveolata</taxon>
        <taxon>Dinophyceae</taxon>
        <taxon>Prorocentrales</taxon>
        <taxon>Prorocentraceae</taxon>
        <taxon>Prorocentrum</taxon>
    </lineage>
</organism>
<evidence type="ECO:0000256" key="2">
    <source>
        <dbReference type="ARBA" id="ARBA00022771"/>
    </source>
</evidence>
<dbReference type="Gene3D" id="4.10.1060.10">
    <property type="entry name" value="Zinc finger, RanBP2-type"/>
    <property type="match status" value="1"/>
</dbReference>
<feature type="compositionally biased region" description="Gly residues" evidence="5">
    <location>
        <begin position="1"/>
        <end position="18"/>
    </location>
</feature>
<dbReference type="EMBL" id="CAUYUJ010013903">
    <property type="protein sequence ID" value="CAK0836906.1"/>
    <property type="molecule type" value="Genomic_DNA"/>
</dbReference>
<keyword evidence="1" id="KW-0479">Metal-binding</keyword>
<accession>A0ABN9SX95</accession>
<feature type="compositionally biased region" description="Basic and acidic residues" evidence="5">
    <location>
        <begin position="20"/>
        <end position="30"/>
    </location>
</feature>
<reference evidence="7" key="1">
    <citation type="submission" date="2023-10" db="EMBL/GenBank/DDBJ databases">
        <authorList>
            <person name="Chen Y."/>
            <person name="Shah S."/>
            <person name="Dougan E. K."/>
            <person name="Thang M."/>
            <person name="Chan C."/>
        </authorList>
    </citation>
    <scope>NUCLEOTIDE SEQUENCE [LARGE SCALE GENOMIC DNA]</scope>
</reference>
<dbReference type="InterPro" id="IPR001876">
    <property type="entry name" value="Znf_RanBP2"/>
</dbReference>
<feature type="domain" description="RanBP2-type" evidence="6">
    <location>
        <begin position="99"/>
        <end position="128"/>
    </location>
</feature>
<gene>
    <name evidence="7" type="ORF">PCOR1329_LOCUS33263</name>
</gene>